<comment type="caution">
    <text evidence="8">The sequence shown here is derived from an EMBL/GenBank/DDBJ whole genome shotgun (WGS) entry which is preliminary data.</text>
</comment>
<comment type="function">
    <text evidence="5">Converts 2-succinylbenzoate (OSB) to 2-succinylbenzoyl-CoA (OSB-CoA).</text>
</comment>
<accession>A0ABW2ETY5</accession>
<name>A0ABW2ETY5_9BACI</name>
<dbReference type="EC" id="6.2.1.26" evidence="5"/>
<dbReference type="PANTHER" id="PTHR43201">
    <property type="entry name" value="ACYL-COA SYNTHETASE"/>
    <property type="match status" value="1"/>
</dbReference>
<dbReference type="SUPFAM" id="SSF56801">
    <property type="entry name" value="Acetyl-CoA synthetase-like"/>
    <property type="match status" value="1"/>
</dbReference>
<dbReference type="GO" id="GO:0008756">
    <property type="term" value="F:o-succinylbenzoate-CoA ligase activity"/>
    <property type="evidence" value="ECO:0007669"/>
    <property type="project" value="UniProtKB-EC"/>
</dbReference>
<dbReference type="HAMAP" id="MF_00731">
    <property type="entry name" value="MenE"/>
    <property type="match status" value="1"/>
</dbReference>
<evidence type="ECO:0000259" key="7">
    <source>
        <dbReference type="Pfam" id="PF13193"/>
    </source>
</evidence>
<proteinExistence type="inferred from homology"/>
<evidence type="ECO:0000256" key="5">
    <source>
        <dbReference type="HAMAP-Rule" id="MF_00731"/>
    </source>
</evidence>
<dbReference type="InterPro" id="IPR020845">
    <property type="entry name" value="AMP-binding_CS"/>
</dbReference>
<dbReference type="InterPro" id="IPR042099">
    <property type="entry name" value="ANL_N_sf"/>
</dbReference>
<evidence type="ECO:0000313" key="8">
    <source>
        <dbReference type="EMBL" id="MFC7063919.1"/>
    </source>
</evidence>
<keyword evidence="1 5" id="KW-0474">Menaquinone biosynthesis</keyword>
<dbReference type="InterPro" id="IPR010192">
    <property type="entry name" value="MenE"/>
</dbReference>
<keyword evidence="4 5" id="KW-0067">ATP-binding</keyword>
<comment type="pathway">
    <text evidence="5">Quinol/quinone metabolism; menaquinone biosynthesis.</text>
</comment>
<dbReference type="Gene3D" id="3.30.300.30">
    <property type="match status" value="1"/>
</dbReference>
<evidence type="ECO:0000256" key="1">
    <source>
        <dbReference type="ARBA" id="ARBA00022428"/>
    </source>
</evidence>
<dbReference type="Pfam" id="PF00501">
    <property type="entry name" value="AMP-binding"/>
    <property type="match status" value="1"/>
</dbReference>
<dbReference type="RefSeq" id="WP_204708456.1">
    <property type="nucleotide sequence ID" value="NZ_JBHSZV010000062.1"/>
</dbReference>
<dbReference type="NCBIfam" id="NF002966">
    <property type="entry name" value="PRK03640.1"/>
    <property type="match status" value="1"/>
</dbReference>
<dbReference type="Proteomes" id="UP001596410">
    <property type="component" value="Unassembled WGS sequence"/>
</dbReference>
<comment type="catalytic activity">
    <reaction evidence="5">
        <text>2-succinylbenzoate + ATP + CoA = 2-succinylbenzoyl-CoA + AMP + diphosphate</text>
        <dbReference type="Rhea" id="RHEA:17009"/>
        <dbReference type="ChEBI" id="CHEBI:18325"/>
        <dbReference type="ChEBI" id="CHEBI:30616"/>
        <dbReference type="ChEBI" id="CHEBI:33019"/>
        <dbReference type="ChEBI" id="CHEBI:57287"/>
        <dbReference type="ChEBI" id="CHEBI:57364"/>
        <dbReference type="ChEBI" id="CHEBI:456215"/>
        <dbReference type="EC" id="6.2.1.26"/>
    </reaction>
</comment>
<sequence>MIEIPHWLDKQTDLQPNATAIELEGRVVTFNDIKEKSQRMASGLINSGVKKGDHLAILAGNRLDFVYFIHAVSYIGAVAVCLNIRLSPREIAYQLEDADVKHVYTEQEHINKASEAAHILKKQPSIIPLGTLPDSEKVMDLNQFLKLDDVFTMMYTSGTTGKPKAVMHTYGNHWFSAVSSALNLGLSTNDKWLVCLPLFHVGGFSLLMKNVVYGMPIVLLNRFDAPLVNDHIMNNNVTLVSLVTVMLQRLLKSQDELYPSTFRGALLGGGPVPEPLLQEAGQANIPVFQSYGMTETSSQIVTLSPNDAFRKLGSAGKALSPASLRVIANDGLTSPNEIGEIHVKGPMVSSGYYQHEPHAEDYLATGDLGYLDEEGFLFVVDRVKDMIISGGENVYPAEIESVLQEIKDIEEAAVTGINHEEWGEVPSAFVVVSDQSSITKEEIYNFCQKRLASYKVPRTINFVSELPRNAANKLVRRNLAQLLDEED</sequence>
<comment type="similarity">
    <text evidence="5">Belongs to the ATP-dependent AMP-binding enzyme family. MenE subfamily.</text>
</comment>
<keyword evidence="3 5" id="KW-0547">Nucleotide-binding</keyword>
<evidence type="ECO:0000256" key="3">
    <source>
        <dbReference type="ARBA" id="ARBA00022741"/>
    </source>
</evidence>
<dbReference type="InterPro" id="IPR000873">
    <property type="entry name" value="AMP-dep_synth/lig_dom"/>
</dbReference>
<dbReference type="EMBL" id="JBHSZV010000062">
    <property type="protein sequence ID" value="MFC7063919.1"/>
    <property type="molecule type" value="Genomic_DNA"/>
</dbReference>
<gene>
    <name evidence="5" type="primary">menE</name>
    <name evidence="8" type="ORF">ACFQIC_19150</name>
</gene>
<dbReference type="PANTHER" id="PTHR43201:SF5">
    <property type="entry name" value="MEDIUM-CHAIN ACYL-COA LIGASE ACSF2, MITOCHONDRIAL"/>
    <property type="match status" value="1"/>
</dbReference>
<evidence type="ECO:0000256" key="4">
    <source>
        <dbReference type="ARBA" id="ARBA00022840"/>
    </source>
</evidence>
<dbReference type="NCBIfam" id="TIGR01923">
    <property type="entry name" value="menE"/>
    <property type="match status" value="1"/>
</dbReference>
<organism evidence="8 9">
    <name type="scientific">Halobacillus seohaensis</name>
    <dbReference type="NCBI Taxonomy" id="447421"/>
    <lineage>
        <taxon>Bacteria</taxon>
        <taxon>Bacillati</taxon>
        <taxon>Bacillota</taxon>
        <taxon>Bacilli</taxon>
        <taxon>Bacillales</taxon>
        <taxon>Bacillaceae</taxon>
        <taxon>Halobacillus</taxon>
    </lineage>
</organism>
<reference evidence="9" key="1">
    <citation type="journal article" date="2019" name="Int. J. Syst. Evol. Microbiol.">
        <title>The Global Catalogue of Microorganisms (GCM) 10K type strain sequencing project: providing services to taxonomists for standard genome sequencing and annotation.</title>
        <authorList>
            <consortium name="The Broad Institute Genomics Platform"/>
            <consortium name="The Broad Institute Genome Sequencing Center for Infectious Disease"/>
            <person name="Wu L."/>
            <person name="Ma J."/>
        </authorList>
    </citation>
    <scope>NUCLEOTIDE SEQUENCE [LARGE SCALE GENOMIC DNA]</scope>
    <source>
        <strain evidence="9">CGMCC 4.1621</strain>
    </source>
</reference>
<dbReference type="InterPro" id="IPR025110">
    <property type="entry name" value="AMP-bd_C"/>
</dbReference>
<keyword evidence="9" id="KW-1185">Reference proteome</keyword>
<comment type="pathway">
    <text evidence="5">Quinol/quinone metabolism; 1,4-dihydroxy-2-naphthoate biosynthesis; 1,4-dihydroxy-2-naphthoate from chorismate: step 5/7.</text>
</comment>
<evidence type="ECO:0000259" key="6">
    <source>
        <dbReference type="Pfam" id="PF00501"/>
    </source>
</evidence>
<feature type="domain" description="AMP-binding enzyme C-terminal" evidence="7">
    <location>
        <begin position="398"/>
        <end position="473"/>
    </location>
</feature>
<dbReference type="Gene3D" id="3.40.50.12780">
    <property type="entry name" value="N-terminal domain of ligase-like"/>
    <property type="match status" value="1"/>
</dbReference>
<dbReference type="Pfam" id="PF13193">
    <property type="entry name" value="AMP-binding_C"/>
    <property type="match status" value="1"/>
</dbReference>
<evidence type="ECO:0000313" key="9">
    <source>
        <dbReference type="Proteomes" id="UP001596410"/>
    </source>
</evidence>
<dbReference type="PROSITE" id="PS00455">
    <property type="entry name" value="AMP_BINDING"/>
    <property type="match status" value="1"/>
</dbReference>
<keyword evidence="2 5" id="KW-0436">Ligase</keyword>
<feature type="domain" description="AMP-dependent synthetase/ligase" evidence="6">
    <location>
        <begin position="9"/>
        <end position="353"/>
    </location>
</feature>
<dbReference type="InterPro" id="IPR045851">
    <property type="entry name" value="AMP-bd_C_sf"/>
</dbReference>
<evidence type="ECO:0000256" key="2">
    <source>
        <dbReference type="ARBA" id="ARBA00022598"/>
    </source>
</evidence>
<protein>
    <recommendedName>
        <fullName evidence="5">2-succinylbenzoate--CoA ligase</fullName>
        <ecNumber evidence="5">6.2.1.26</ecNumber>
    </recommendedName>
    <alternativeName>
        <fullName evidence="5">o-succinylbenzoyl-CoA synthetase</fullName>
        <shortName evidence="5">OSB-CoA synthetase</shortName>
    </alternativeName>
</protein>